<feature type="transmembrane region" description="Helical" evidence="1">
    <location>
        <begin position="154"/>
        <end position="176"/>
    </location>
</feature>
<evidence type="ECO:0000313" key="2">
    <source>
        <dbReference type="EMBL" id="MET3576957.1"/>
    </source>
</evidence>
<dbReference type="Proteomes" id="UP001549099">
    <property type="component" value="Unassembled WGS sequence"/>
</dbReference>
<name>A0ABV2GF69_9BACL</name>
<evidence type="ECO:0008006" key="4">
    <source>
        <dbReference type="Google" id="ProtNLM"/>
    </source>
</evidence>
<feature type="transmembrane region" description="Helical" evidence="1">
    <location>
        <begin position="222"/>
        <end position="244"/>
    </location>
</feature>
<keyword evidence="1" id="KW-0812">Transmembrane</keyword>
<evidence type="ECO:0000256" key="1">
    <source>
        <dbReference type="SAM" id="Phobius"/>
    </source>
</evidence>
<dbReference type="RefSeq" id="WP_354199477.1">
    <property type="nucleotide sequence ID" value="NZ_JBEPLW010000042.1"/>
</dbReference>
<gene>
    <name evidence="2" type="ORF">ABID49_002889</name>
</gene>
<keyword evidence="3" id="KW-1185">Reference proteome</keyword>
<feature type="transmembrane region" description="Helical" evidence="1">
    <location>
        <begin position="70"/>
        <end position="88"/>
    </location>
</feature>
<keyword evidence="1" id="KW-1133">Transmembrane helix</keyword>
<sequence>MSTLIHPARISRKTAVTRQIARNLASRPGIMGSLLSLQLAGTLIAISAQNGSNGSFGNLTLNIQTFNTDVIVVLTLVWAFLAPLYLTGRDSFEADMVFTNDRITRHFGNIGYLALLTFAGSLTAVMACLTVLLLPLLGSRPVLFPEFGQWGLAGYALAMFTVLLSYSLLLMGAGYLIGTLIGLSRLLVIGLFLIGLVLLGVLDDAGLRWLGRFSRFLFGNEQPVILLIKSASSSAVLFLAAVLASNRQEAGS</sequence>
<feature type="transmembrane region" description="Helical" evidence="1">
    <location>
        <begin position="28"/>
        <end position="50"/>
    </location>
</feature>
<feature type="transmembrane region" description="Helical" evidence="1">
    <location>
        <begin position="183"/>
        <end position="202"/>
    </location>
</feature>
<comment type="caution">
    <text evidence="2">The sequence shown here is derived from an EMBL/GenBank/DDBJ whole genome shotgun (WGS) entry which is preliminary data.</text>
</comment>
<organism evidence="2 3">
    <name type="scientific">Bhargavaea ullalensis</name>
    <dbReference type="NCBI Taxonomy" id="1265685"/>
    <lineage>
        <taxon>Bacteria</taxon>
        <taxon>Bacillati</taxon>
        <taxon>Bacillota</taxon>
        <taxon>Bacilli</taxon>
        <taxon>Bacillales</taxon>
        <taxon>Caryophanaceae</taxon>
        <taxon>Bhargavaea</taxon>
    </lineage>
</organism>
<evidence type="ECO:0000313" key="3">
    <source>
        <dbReference type="Proteomes" id="UP001549099"/>
    </source>
</evidence>
<keyword evidence="1" id="KW-0472">Membrane</keyword>
<dbReference type="EMBL" id="JBEPLW010000042">
    <property type="protein sequence ID" value="MET3576957.1"/>
    <property type="molecule type" value="Genomic_DNA"/>
</dbReference>
<protein>
    <recommendedName>
        <fullName evidence="4">ABC-2 type transport system permease protein</fullName>
    </recommendedName>
</protein>
<accession>A0ABV2GF69</accession>
<feature type="transmembrane region" description="Helical" evidence="1">
    <location>
        <begin position="109"/>
        <end position="134"/>
    </location>
</feature>
<reference evidence="2 3" key="1">
    <citation type="submission" date="2024-06" db="EMBL/GenBank/DDBJ databases">
        <title>Genomic Encyclopedia of Type Strains, Phase IV (KMG-IV): sequencing the most valuable type-strain genomes for metagenomic binning, comparative biology and taxonomic classification.</title>
        <authorList>
            <person name="Goeker M."/>
        </authorList>
    </citation>
    <scope>NUCLEOTIDE SEQUENCE [LARGE SCALE GENOMIC DNA]</scope>
    <source>
        <strain evidence="2 3">DSM 26128</strain>
    </source>
</reference>
<proteinExistence type="predicted"/>